<evidence type="ECO:0000259" key="5">
    <source>
        <dbReference type="Pfam" id="PF00082"/>
    </source>
</evidence>
<evidence type="ECO:0000256" key="1">
    <source>
        <dbReference type="ARBA" id="ARBA00011073"/>
    </source>
</evidence>
<dbReference type="GO" id="GO:0004252">
    <property type="term" value="F:serine-type endopeptidase activity"/>
    <property type="evidence" value="ECO:0007669"/>
    <property type="project" value="InterPro"/>
</dbReference>
<keyword evidence="9" id="KW-1185">Reference proteome</keyword>
<comment type="similarity">
    <text evidence="1 3">Belongs to the peptidase S8 family.</text>
</comment>
<dbReference type="Gene3D" id="3.40.50.200">
    <property type="entry name" value="Peptidase S8/S53 domain"/>
    <property type="match status" value="1"/>
</dbReference>
<dbReference type="InterPro" id="IPR000209">
    <property type="entry name" value="Peptidase_S8/S53_dom"/>
</dbReference>
<reference evidence="7" key="2">
    <citation type="submission" date="2018-09" db="EMBL/GenBank/DDBJ databases">
        <authorList>
            <person name="Harrison J."/>
            <person name="Moore K.A."/>
            <person name="Paszkiewicz K."/>
            <person name="Jones T."/>
            <person name="Grant M."/>
            <person name="Ambacheew D."/>
            <person name="Muzemil S."/>
            <person name="Studholme D."/>
        </authorList>
    </citation>
    <scope>NUCLEOTIDE SEQUENCE</scope>
</reference>
<dbReference type="PANTHER" id="PTHR10795">
    <property type="entry name" value="PROPROTEIN CONVERTASE SUBTILISIN/KEXIN"/>
    <property type="match status" value="1"/>
</dbReference>
<dbReference type="Proteomes" id="UP000287651">
    <property type="component" value="Unassembled WGS sequence"/>
</dbReference>
<dbReference type="AlphaFoldDB" id="A0A426X121"/>
<keyword evidence="2" id="KW-0732">Signal</keyword>
<dbReference type="EMBL" id="AMZH03029773">
    <property type="protein sequence ID" value="RRT33158.1"/>
    <property type="molecule type" value="Genomic_DNA"/>
</dbReference>
<comment type="caution">
    <text evidence="3">Lacks conserved residue(s) required for the propagation of feature annotation.</text>
</comment>
<feature type="region of interest" description="Disordered" evidence="4">
    <location>
        <begin position="90"/>
        <end position="129"/>
    </location>
</feature>
<proteinExistence type="inferred from homology"/>
<feature type="domain" description="Peptidase S8/S53" evidence="5">
    <location>
        <begin position="2"/>
        <end position="60"/>
    </location>
</feature>
<sequence length="129" mass="14119">MDDAIRDGVDVLSLSLGGFPIPFSEDSIAIGSLRATERGVTVVCAAGNNRPVPSSVANEDPWIITVARARWTGCSRRPSAWAMAVYESSSVRRRLPSSASRDPFPRQESAGRWWSATEESMGEPRRVRL</sequence>
<dbReference type="SUPFAM" id="SSF52743">
    <property type="entry name" value="Subtilisin-like"/>
    <property type="match status" value="1"/>
</dbReference>
<dbReference type="EMBL" id="JAQQAF010000001">
    <property type="protein sequence ID" value="KAJ8513683.1"/>
    <property type="molecule type" value="Genomic_DNA"/>
</dbReference>
<evidence type="ECO:0000256" key="3">
    <source>
        <dbReference type="PROSITE-ProRule" id="PRU01240"/>
    </source>
</evidence>
<evidence type="ECO:0000313" key="9">
    <source>
        <dbReference type="Proteomes" id="UP001222027"/>
    </source>
</evidence>
<protein>
    <recommendedName>
        <fullName evidence="5">Peptidase S8/S53 domain-containing protein</fullName>
    </recommendedName>
</protein>
<dbReference type="Pfam" id="PF00082">
    <property type="entry name" value="Peptidase_S8"/>
    <property type="match status" value="1"/>
</dbReference>
<evidence type="ECO:0000313" key="8">
    <source>
        <dbReference type="Proteomes" id="UP000287651"/>
    </source>
</evidence>
<evidence type="ECO:0000256" key="4">
    <source>
        <dbReference type="SAM" id="MobiDB-lite"/>
    </source>
</evidence>
<dbReference type="InterPro" id="IPR045051">
    <property type="entry name" value="SBT"/>
</dbReference>
<dbReference type="GO" id="GO:0006508">
    <property type="term" value="P:proteolysis"/>
    <property type="evidence" value="ECO:0007669"/>
    <property type="project" value="InterPro"/>
</dbReference>
<reference evidence="7 8" key="1">
    <citation type="journal article" date="2014" name="Agronomy (Basel)">
        <title>A Draft Genome Sequence for Ensete ventricosum, the Drought-Tolerant Tree Against Hunger.</title>
        <authorList>
            <person name="Harrison J."/>
            <person name="Moore K.A."/>
            <person name="Paszkiewicz K."/>
            <person name="Jones T."/>
            <person name="Grant M."/>
            <person name="Ambacheew D."/>
            <person name="Muzemil S."/>
            <person name="Studholme D.J."/>
        </authorList>
    </citation>
    <scope>NUCLEOTIDE SEQUENCE [LARGE SCALE GENOMIC DNA]</scope>
</reference>
<evidence type="ECO:0000313" key="7">
    <source>
        <dbReference type="EMBL" id="RRT33158.1"/>
    </source>
</evidence>
<evidence type="ECO:0000313" key="6">
    <source>
        <dbReference type="EMBL" id="KAJ8513683.1"/>
    </source>
</evidence>
<evidence type="ECO:0000256" key="2">
    <source>
        <dbReference type="ARBA" id="ARBA00022729"/>
    </source>
</evidence>
<organism evidence="7 8">
    <name type="scientific">Ensete ventricosum</name>
    <name type="common">Abyssinian banana</name>
    <name type="synonym">Musa ensete</name>
    <dbReference type="NCBI Taxonomy" id="4639"/>
    <lineage>
        <taxon>Eukaryota</taxon>
        <taxon>Viridiplantae</taxon>
        <taxon>Streptophyta</taxon>
        <taxon>Embryophyta</taxon>
        <taxon>Tracheophyta</taxon>
        <taxon>Spermatophyta</taxon>
        <taxon>Magnoliopsida</taxon>
        <taxon>Liliopsida</taxon>
        <taxon>Zingiberales</taxon>
        <taxon>Musaceae</taxon>
        <taxon>Ensete</taxon>
    </lineage>
</organism>
<name>A0A426X121_ENSVE</name>
<dbReference type="InterPro" id="IPR036852">
    <property type="entry name" value="Peptidase_S8/S53_dom_sf"/>
</dbReference>
<gene>
    <name evidence="7" type="ORF">B296_00051736</name>
    <name evidence="6" type="ORF">OPV22_004117</name>
</gene>
<accession>A0A426X121</accession>
<dbReference type="Proteomes" id="UP001222027">
    <property type="component" value="Unassembled WGS sequence"/>
</dbReference>
<reference evidence="6 9" key="3">
    <citation type="submission" date="2022-12" db="EMBL/GenBank/DDBJ databases">
        <title>Chromosome-scale assembly of the Ensete ventricosum genome.</title>
        <authorList>
            <person name="Dussert Y."/>
            <person name="Stocks J."/>
            <person name="Wendawek A."/>
            <person name="Woldeyes F."/>
            <person name="Nichols R.A."/>
            <person name="Borrell J.S."/>
        </authorList>
    </citation>
    <scope>NUCLEOTIDE SEQUENCE [LARGE SCALE GENOMIC DNA]</scope>
    <source>
        <strain evidence="9">cv. Maze</strain>
        <strain evidence="6">MazeRef_0001</strain>
        <tissue evidence="6">Seeds</tissue>
    </source>
</reference>
<dbReference type="PROSITE" id="PS51892">
    <property type="entry name" value="SUBTILASE"/>
    <property type="match status" value="1"/>
</dbReference>
<comment type="caution">
    <text evidence="7">The sequence shown here is derived from an EMBL/GenBank/DDBJ whole genome shotgun (WGS) entry which is preliminary data.</text>
</comment>
<dbReference type="OrthoDB" id="786565at2759"/>